<dbReference type="RefSeq" id="XP_018077953.1">
    <property type="nucleotide sequence ID" value="XM_018205678.1"/>
</dbReference>
<dbReference type="GeneID" id="28815404"/>
<keyword evidence="2" id="KW-1185">Reference proteome</keyword>
<accession>A0A194XTR0</accession>
<dbReference type="Proteomes" id="UP000070700">
    <property type="component" value="Unassembled WGS sequence"/>
</dbReference>
<evidence type="ECO:0000313" key="2">
    <source>
        <dbReference type="Proteomes" id="UP000070700"/>
    </source>
</evidence>
<proteinExistence type="predicted"/>
<evidence type="ECO:0000313" key="1">
    <source>
        <dbReference type="EMBL" id="KUJ23598.1"/>
    </source>
</evidence>
<dbReference type="EMBL" id="KQ947405">
    <property type="protein sequence ID" value="KUJ23598.1"/>
    <property type="molecule type" value="Genomic_DNA"/>
</dbReference>
<gene>
    <name evidence="1" type="ORF">LY89DRAFT_187092</name>
</gene>
<sequence>MVSATAMTCDRHPIQFPAPHSLVLYSSTSVLTSLHFLELTTHELHSFGMTAGRYGSALPSYFRALPDTLILLGILLTVQYLWPFATTAAGLVGCGGGCGVRKIQVQPNSPREPLSWLASHFGVSVVLTIFDL</sequence>
<protein>
    <submittedName>
        <fullName evidence="1">Uncharacterized protein</fullName>
    </submittedName>
</protein>
<dbReference type="InParanoid" id="A0A194XTR0"/>
<organism evidence="1 2">
    <name type="scientific">Mollisia scopiformis</name>
    <name type="common">Conifer needle endophyte fungus</name>
    <name type="synonym">Phialocephala scopiformis</name>
    <dbReference type="NCBI Taxonomy" id="149040"/>
    <lineage>
        <taxon>Eukaryota</taxon>
        <taxon>Fungi</taxon>
        <taxon>Dikarya</taxon>
        <taxon>Ascomycota</taxon>
        <taxon>Pezizomycotina</taxon>
        <taxon>Leotiomycetes</taxon>
        <taxon>Helotiales</taxon>
        <taxon>Mollisiaceae</taxon>
        <taxon>Mollisia</taxon>
    </lineage>
</organism>
<reference evidence="1 2" key="1">
    <citation type="submission" date="2015-10" db="EMBL/GenBank/DDBJ databases">
        <title>Full genome of DAOMC 229536 Phialocephala scopiformis, a fungal endophyte of spruce producing the potent anti-insectan compound rugulosin.</title>
        <authorList>
            <consortium name="DOE Joint Genome Institute"/>
            <person name="Walker A.K."/>
            <person name="Frasz S.L."/>
            <person name="Seifert K.A."/>
            <person name="Miller J.D."/>
            <person name="Mondo S.J."/>
            <person name="Labutti K."/>
            <person name="Lipzen A."/>
            <person name="Dockter R."/>
            <person name="Kennedy M."/>
            <person name="Grigoriev I.V."/>
            <person name="Spatafora J.W."/>
        </authorList>
    </citation>
    <scope>NUCLEOTIDE SEQUENCE [LARGE SCALE GENOMIC DNA]</scope>
    <source>
        <strain evidence="1 2">CBS 120377</strain>
    </source>
</reference>
<dbReference type="KEGG" id="psco:LY89DRAFT_187092"/>
<name>A0A194XTR0_MOLSC</name>
<dbReference type="AlphaFoldDB" id="A0A194XTR0"/>